<feature type="domain" description="Dynein heavy chain ATP-binding dynein motor region" evidence="3">
    <location>
        <begin position="189"/>
        <end position="226"/>
    </location>
</feature>
<feature type="domain" description="Dynein heavy chain AAA lid" evidence="4">
    <location>
        <begin position="508"/>
        <end position="655"/>
    </location>
</feature>
<organism evidence="6 7">
    <name type="scientific">Cotesia typhae</name>
    <dbReference type="NCBI Taxonomy" id="2053667"/>
    <lineage>
        <taxon>Eukaryota</taxon>
        <taxon>Metazoa</taxon>
        <taxon>Ecdysozoa</taxon>
        <taxon>Arthropoda</taxon>
        <taxon>Hexapoda</taxon>
        <taxon>Insecta</taxon>
        <taxon>Pterygota</taxon>
        <taxon>Neoptera</taxon>
        <taxon>Endopterygota</taxon>
        <taxon>Hymenoptera</taxon>
        <taxon>Apocrita</taxon>
        <taxon>Ichneumonoidea</taxon>
        <taxon>Braconidae</taxon>
        <taxon>Microgastrinae</taxon>
        <taxon>Cotesia</taxon>
    </lineage>
</organism>
<protein>
    <recommendedName>
        <fullName evidence="8">Dynein heavy chain</fullName>
    </recommendedName>
</protein>
<dbReference type="Pfam" id="PF03028">
    <property type="entry name" value="Dynein_heavy"/>
    <property type="match status" value="1"/>
</dbReference>
<dbReference type="FunFam" id="3.40.50.300:FF:000362">
    <property type="entry name" value="Dynein, axonemal, heavy chain 6"/>
    <property type="match status" value="1"/>
</dbReference>
<dbReference type="AlphaFoldDB" id="A0A8J5VBC6"/>
<dbReference type="PANTHER" id="PTHR22878:SF70">
    <property type="entry name" value="DYNEIN HEAVY CHAIN 2, AXONEMAL"/>
    <property type="match status" value="1"/>
</dbReference>
<reference evidence="6" key="1">
    <citation type="submission" date="2020-03" db="EMBL/GenBank/DDBJ databases">
        <authorList>
            <person name="Chebbi M.A."/>
            <person name="Drezen J.M."/>
        </authorList>
    </citation>
    <scope>NUCLEOTIDE SEQUENCE</scope>
    <source>
        <tissue evidence="6">Whole body</tissue>
    </source>
</reference>
<proteinExistence type="predicted"/>
<evidence type="ECO:0000256" key="1">
    <source>
        <dbReference type="SAM" id="Coils"/>
    </source>
</evidence>
<dbReference type="Proteomes" id="UP000729913">
    <property type="component" value="Unassembled WGS sequence"/>
</dbReference>
<dbReference type="InterPro" id="IPR026983">
    <property type="entry name" value="DHC"/>
</dbReference>
<feature type="domain" description="Dynein heavy chain ATP-binding dynein motor region" evidence="3">
    <location>
        <begin position="90"/>
        <end position="188"/>
    </location>
</feature>
<feature type="domain" description="Dynein heavy chain region D6 P-loop" evidence="2">
    <location>
        <begin position="357"/>
        <end position="472"/>
    </location>
</feature>
<dbReference type="FunFam" id="1.20.1270.280:FF:000001">
    <property type="entry name" value="dynein heavy chain 7, axonemal"/>
    <property type="match status" value="1"/>
</dbReference>
<dbReference type="GO" id="GO:0045505">
    <property type="term" value="F:dynein intermediate chain binding"/>
    <property type="evidence" value="ECO:0007669"/>
    <property type="project" value="InterPro"/>
</dbReference>
<dbReference type="Pfam" id="PF12781">
    <property type="entry name" value="AAA_9"/>
    <property type="match status" value="2"/>
</dbReference>
<keyword evidence="1" id="KW-0175">Coiled coil</keyword>
<dbReference type="GO" id="GO:0051959">
    <property type="term" value="F:dynein light intermediate chain binding"/>
    <property type="evidence" value="ECO:0007669"/>
    <property type="project" value="InterPro"/>
</dbReference>
<dbReference type="InterPro" id="IPR004273">
    <property type="entry name" value="Dynein_heavy_D6_P-loop"/>
</dbReference>
<gene>
    <name evidence="6" type="ORF">G9C98_002424</name>
</gene>
<dbReference type="OrthoDB" id="447173at2759"/>
<dbReference type="Pfam" id="PF18198">
    <property type="entry name" value="AAA_lid_11"/>
    <property type="match status" value="1"/>
</dbReference>
<dbReference type="GO" id="GO:0008569">
    <property type="term" value="F:minus-end-directed microtubule motor activity"/>
    <property type="evidence" value="ECO:0007669"/>
    <property type="project" value="InterPro"/>
</dbReference>
<name>A0A8J5VBC6_9HYME</name>
<feature type="coiled-coil region" evidence="1">
    <location>
        <begin position="2"/>
        <end position="36"/>
    </location>
</feature>
<keyword evidence="7" id="KW-1185">Reference proteome</keyword>
<dbReference type="FunFam" id="1.10.8.720:FF:000001">
    <property type="entry name" value="dynein heavy chain 7, axonemal"/>
    <property type="match status" value="1"/>
</dbReference>
<dbReference type="Pfam" id="PF18199">
    <property type="entry name" value="Dynein_C"/>
    <property type="match status" value="1"/>
</dbReference>
<dbReference type="InterPro" id="IPR041228">
    <property type="entry name" value="Dynein_C"/>
</dbReference>
<dbReference type="InterPro" id="IPR041658">
    <property type="entry name" value="AAA_lid_11"/>
</dbReference>
<dbReference type="GO" id="GO:0030286">
    <property type="term" value="C:dynein complex"/>
    <property type="evidence" value="ECO:0007669"/>
    <property type="project" value="InterPro"/>
</dbReference>
<evidence type="ECO:0008006" key="8">
    <source>
        <dbReference type="Google" id="ProtNLM"/>
    </source>
</evidence>
<feature type="domain" description="Dynein heavy chain C-terminal" evidence="5">
    <location>
        <begin position="662"/>
        <end position="962"/>
    </location>
</feature>
<evidence type="ECO:0000259" key="2">
    <source>
        <dbReference type="Pfam" id="PF03028"/>
    </source>
</evidence>
<dbReference type="InterPro" id="IPR035706">
    <property type="entry name" value="AAA_9"/>
</dbReference>
<dbReference type="GO" id="GO:0007018">
    <property type="term" value="P:microtubule-based movement"/>
    <property type="evidence" value="ECO:0007669"/>
    <property type="project" value="InterPro"/>
</dbReference>
<comment type="caution">
    <text evidence="6">The sequence shown here is derived from an EMBL/GenBank/DDBJ whole genome shotgun (WGS) entry which is preliminary data.</text>
</comment>
<reference evidence="6" key="2">
    <citation type="submission" date="2021-04" db="EMBL/GenBank/DDBJ databases">
        <title>Genome-wide patterns of bracovirus chromosomal integration into multiple host tissues during parasitism.</title>
        <authorList>
            <person name="Chebbi M.A.C."/>
        </authorList>
    </citation>
    <scope>NUCLEOTIDE SEQUENCE</scope>
    <source>
        <tissue evidence="6">Whole body</tissue>
    </source>
</reference>
<accession>A0A8J5VBC6</accession>
<dbReference type="EMBL" id="JAAOIC020000020">
    <property type="protein sequence ID" value="KAG8040428.1"/>
    <property type="molecule type" value="Genomic_DNA"/>
</dbReference>
<dbReference type="FunFam" id="3.10.490.20:FF:000001">
    <property type="entry name" value="dynein heavy chain 7, axonemal"/>
    <property type="match status" value="1"/>
</dbReference>
<evidence type="ECO:0000313" key="7">
    <source>
        <dbReference type="Proteomes" id="UP000729913"/>
    </source>
</evidence>
<evidence type="ECO:0000259" key="5">
    <source>
        <dbReference type="Pfam" id="PF18199"/>
    </source>
</evidence>
<evidence type="ECO:0000259" key="4">
    <source>
        <dbReference type="Pfam" id="PF18198"/>
    </source>
</evidence>
<evidence type="ECO:0000259" key="3">
    <source>
        <dbReference type="Pfam" id="PF12781"/>
    </source>
</evidence>
<evidence type="ECO:0000313" key="6">
    <source>
        <dbReference type="EMBL" id="KAG8040428.1"/>
    </source>
</evidence>
<dbReference type="PANTHER" id="PTHR22878">
    <property type="entry name" value="DYNEIN HEAVY CHAIN 6, AXONEMAL-LIKE-RELATED"/>
    <property type="match status" value="1"/>
</dbReference>
<sequence length="967" mass="111409">MLAEAEAKLASQMENLNAKRTLLQEVTDKLQTLNDEFAESSGILVYLGPFTIDYRNELIYQWNNSCKSISIPFNDKFKFVDIIGDPVEIRNWMIYGLPSDNYSIENGIIVKYNNRWPLMIDPQGQANKWIKNMEKLNKLIVIKLTDLNQYIKKIQQAIELGTPVLVENILDYLDSTLEPILLKNIYKQSEIEDKILQVLSSSEGNILEDETAIKILSSSKLLSEDIQLKQKITAKTTIEIDNARNDYKRVSRHSAILFFCIADLINIDPMYQYSLSWFINLYIMTIDNNNEKSEYNNLPEPFDKILNNNLLKIIVLRCIRPDKLVSAVKIFIKENMGQYFIEPPAFDLESSFNDSNNKTPLLFILSPGSDPMARLVKFAETKGILRENFLTISLGQGQGPLACNLINKAIKNGQWVVIQNCHLAESWMKQLDSICDEIIIHENIHDKFRMWLTSYPSKVFPVSILQNGIKMINEPPKGLKQNLLYSYLSDPLSDVKFFNGCKKKVFQWRALLFSLCFFHAVAQERRKFGPLGWNIPYEFNESDLRISILQLQIFINEYEQVPIDALLYLTGECNYGGRITDDKDRRLLNALLKKFYNIENIKDPTKIILLLDIIFRQVKKDYFIPENADYEGILSYINNLPSNQKPQVYGLHDNADITKDNNESMQLLAGVLLTQTQIITSGNEDNIETIVTNLTSEILFKIPEQFNIEAVSEIYPVNYKNSMNTVLKQELIRFNNLIKLIKDSLTNLEKAIKGQIVISTVLEQIFTSISIGKVPIIWSTKSYPSLKPLGSYINDLLNRINFFQDWIDNNVPNVYWISGFFFTQSFLTGILQNYARHYKIPIDLLGFEFKISDFFETTIKPPHLSVFIRGLFLEGARWNEQIKKLDESKFKLMFDVLPIILVKPGIKANFKPSLSYHCPVYKTSARRGELTTTGHSSNFIMFITIPSDIDESHWIIRGVASLTQLDD</sequence>